<sequence>MYLKRLEIAGFKSFADRTVIEFNKGLTAVVGPNGSGKSNIIEAVRWALGEQSAKNLRGGKMPDVIFAGSSSRSPLNVAEVTMVLDNSEQTLPIDYQEVSITRRLNRSGDSDFFINKSNCRLKDIVQLFMDSGLGKESFSIISQGKVEEIFNSKPEDRRGIFEEAAGVLKYKTRKKEAERRLFETEDNLDRLQDIILELESQLEPLKEQSLVARQYLEMKEELTQVDVSVTVEEINRFKTVWEEQSTALTEINQKIKMGQQQISELEQSSQQLKAERDELNDTTEKKQADLLALTTAYEQLEGQKKVYDERQKNTKITLEQHQQSIAVLKQKLVEVSAQLDGLKQEQREKQSVSHVLEKRISELELELSKVSRSVKEQLEDLRSDYVEVMQQQTNINNDLKYLERQYTQEMTRSQKDIQQFDEMTNSENESLEKQEQLQKEEEQLKLEMTQVIEQYQTNKIRFDEVERTTQISERQMYEALKILQQAQAREKTLQDVKESYTGFYQGVRAVLKAKNQLTGIVGAVAELITVPKEYRLAIETALGGAAQFIVTEAESDARAGISYLKQQRAGRATFLPLTTIKRRDLNASIKSRVQNETGFLGIASELVTYSNQVSSVVSNLLGMTLIAKDLNSANALAKSVNYQYRVVSLDGDVMNPGGSMTGGATKRGANANLFSQAEELTELQKQVKQMEQLYQTKEKTVADLKQEFEQLKTILERDRARGEELRFTLQTTSNQLEQLTMTLERQSKERAAFEFEKKELQRFLENYQEEKEQLEEALQELTERRTQLDELMNQQGNLEETNQKRKELLQKELADKQAQFAVVTEQLEHIRARIKEKRAQQEETQQEVTDLERLLSSTDSEQNISTEQAEQIIAKMSVDKELLAELQNTIFTLKEKREQVYLSVKQADEHLMEQNKALQYLIDNKTDMEVNKNRAGVSLDHSLEYLQSEYQLTFEAAREQFPLVLEFTQAKSEIKKLKQKMTALGAVNLQSIEQYDEVMERFEFLTVQRNDLLTAKEELFTTMDEMDALVIEKFHDVFCDIRAEFQVVFPKMFAGGHADLELTDPTDLLNTGIEIIACPPGKKLQQLSLLSGGERALTAIALLFAIIQARPVPFCILDEVEAALDDANVARFGHYLKEFGDERQFIVITHRKGTMEAANRLYGVTMQESGVSKMVSVRLEDYEEPSDN</sequence>
<dbReference type="GO" id="GO:0007059">
    <property type="term" value="P:chromosome segregation"/>
    <property type="evidence" value="ECO:0007669"/>
    <property type="project" value="UniProtKB-UniRule"/>
</dbReference>
<dbReference type="FunFam" id="3.40.50.300:FF:000984">
    <property type="entry name" value="Chromosome partition protein Smc"/>
    <property type="match status" value="1"/>
</dbReference>
<evidence type="ECO:0000256" key="5">
    <source>
        <dbReference type="ARBA" id="ARBA00023054"/>
    </source>
</evidence>
<dbReference type="GO" id="GO:0005694">
    <property type="term" value="C:chromosome"/>
    <property type="evidence" value="ECO:0007669"/>
    <property type="project" value="InterPro"/>
</dbReference>
<comment type="subcellular location">
    <subcellularLocation>
        <location evidence="1 7">Cytoplasm</location>
    </subcellularLocation>
</comment>
<reference evidence="9 10" key="1">
    <citation type="submission" date="2019-01" db="EMBL/GenBank/DDBJ databases">
        <title>Vagococcus silagei sp. nov. isolated from brewer's grain.</title>
        <authorList>
            <person name="Guu J.-R."/>
        </authorList>
    </citation>
    <scope>NUCLEOTIDE SEQUENCE [LARGE SCALE GENOMIC DNA]</scope>
    <source>
        <strain evidence="9 10">2B-2</strain>
    </source>
</reference>
<keyword evidence="3 7" id="KW-0547">Nucleotide-binding</keyword>
<dbReference type="InterPro" id="IPR003395">
    <property type="entry name" value="RecF/RecN/SMC_N"/>
</dbReference>
<dbReference type="InterPro" id="IPR011890">
    <property type="entry name" value="SMC_prok"/>
</dbReference>
<dbReference type="AlphaFoldDB" id="A0A4S3B3I6"/>
<dbReference type="Gene3D" id="1.20.1060.20">
    <property type="match status" value="1"/>
</dbReference>
<dbReference type="GO" id="GO:0007062">
    <property type="term" value="P:sister chromatid cohesion"/>
    <property type="evidence" value="ECO:0007669"/>
    <property type="project" value="InterPro"/>
</dbReference>
<dbReference type="GO" id="GO:0006260">
    <property type="term" value="P:DNA replication"/>
    <property type="evidence" value="ECO:0007669"/>
    <property type="project" value="UniProtKB-UniRule"/>
</dbReference>
<feature type="binding site" evidence="7">
    <location>
        <begin position="32"/>
        <end position="39"/>
    </location>
    <ligand>
        <name>ATP</name>
        <dbReference type="ChEBI" id="CHEBI:30616"/>
    </ligand>
</feature>
<feature type="coiled-coil region" evidence="7">
    <location>
        <begin position="248"/>
        <end position="289"/>
    </location>
</feature>
<evidence type="ECO:0000313" key="10">
    <source>
        <dbReference type="Proteomes" id="UP000310506"/>
    </source>
</evidence>
<dbReference type="Pfam" id="PF02463">
    <property type="entry name" value="SMC_N"/>
    <property type="match status" value="1"/>
</dbReference>
<feature type="coiled-coil region" evidence="7">
    <location>
        <begin position="167"/>
        <end position="208"/>
    </location>
</feature>
<feature type="coiled-coil region" evidence="7">
    <location>
        <begin position="423"/>
        <end position="454"/>
    </location>
</feature>
<dbReference type="OrthoDB" id="9808768at2"/>
<organism evidence="9 10">
    <name type="scientific">Vagococcus silagei</name>
    <dbReference type="NCBI Taxonomy" id="2508885"/>
    <lineage>
        <taxon>Bacteria</taxon>
        <taxon>Bacillati</taxon>
        <taxon>Bacillota</taxon>
        <taxon>Bacilli</taxon>
        <taxon>Lactobacillales</taxon>
        <taxon>Enterococcaceae</taxon>
        <taxon>Vagococcus</taxon>
    </lineage>
</organism>
<keyword evidence="4 7" id="KW-0067">ATP-binding</keyword>
<dbReference type="InterPro" id="IPR027417">
    <property type="entry name" value="P-loop_NTPase"/>
</dbReference>
<dbReference type="Gene3D" id="3.40.50.300">
    <property type="entry name" value="P-loop containing nucleotide triphosphate hydrolases"/>
    <property type="match status" value="2"/>
</dbReference>
<evidence type="ECO:0000256" key="4">
    <source>
        <dbReference type="ARBA" id="ARBA00022840"/>
    </source>
</evidence>
<dbReference type="Proteomes" id="UP000310506">
    <property type="component" value="Unassembled WGS sequence"/>
</dbReference>
<dbReference type="NCBIfam" id="TIGR02168">
    <property type="entry name" value="SMC_prok_B"/>
    <property type="match status" value="1"/>
</dbReference>
<evidence type="ECO:0000256" key="7">
    <source>
        <dbReference type="HAMAP-Rule" id="MF_01894"/>
    </source>
</evidence>
<comment type="subunit">
    <text evidence="7">Homodimer.</text>
</comment>
<evidence type="ECO:0000256" key="2">
    <source>
        <dbReference type="ARBA" id="ARBA00022490"/>
    </source>
</evidence>
<dbReference type="SUPFAM" id="SSF75553">
    <property type="entry name" value="Smc hinge domain"/>
    <property type="match status" value="1"/>
</dbReference>
<feature type="domain" description="SMC hinge" evidence="8">
    <location>
        <begin position="518"/>
        <end position="637"/>
    </location>
</feature>
<dbReference type="GO" id="GO:0016887">
    <property type="term" value="F:ATP hydrolysis activity"/>
    <property type="evidence" value="ECO:0007669"/>
    <property type="project" value="InterPro"/>
</dbReference>
<dbReference type="CDD" id="cd03278">
    <property type="entry name" value="ABC_SMC_barmotin"/>
    <property type="match status" value="2"/>
</dbReference>
<gene>
    <name evidence="7 9" type="primary">smc</name>
    <name evidence="9" type="ORF">ESZ54_08555</name>
</gene>
<proteinExistence type="inferred from homology"/>
<keyword evidence="5 7" id="KW-0175">Coiled coil</keyword>
<dbReference type="GO" id="GO:0005524">
    <property type="term" value="F:ATP binding"/>
    <property type="evidence" value="ECO:0007669"/>
    <property type="project" value="UniProtKB-UniRule"/>
</dbReference>
<dbReference type="FunFam" id="3.40.50.300:FF:000901">
    <property type="entry name" value="Chromosome partition protein Smc"/>
    <property type="match status" value="1"/>
</dbReference>
<comment type="function">
    <text evidence="7">Required for chromosome condensation and partitioning.</text>
</comment>
<dbReference type="InterPro" id="IPR010935">
    <property type="entry name" value="SMC_hinge"/>
</dbReference>
<protein>
    <recommendedName>
        <fullName evidence="7">Chromosome partition protein Smc</fullName>
    </recommendedName>
</protein>
<feature type="coiled-coil region" evidence="7">
    <location>
        <begin position="318"/>
        <end position="391"/>
    </location>
</feature>
<dbReference type="GO" id="GO:0003677">
    <property type="term" value="F:DNA binding"/>
    <property type="evidence" value="ECO:0007669"/>
    <property type="project" value="UniProtKB-UniRule"/>
</dbReference>
<keyword evidence="2 7" id="KW-0963">Cytoplasm</keyword>
<keyword evidence="6 7" id="KW-0238">DNA-binding</keyword>
<dbReference type="PIRSF" id="PIRSF005719">
    <property type="entry name" value="SMC"/>
    <property type="match status" value="1"/>
</dbReference>
<dbReference type="Gene3D" id="6.10.140.1720">
    <property type="match status" value="1"/>
</dbReference>
<evidence type="ECO:0000256" key="1">
    <source>
        <dbReference type="ARBA" id="ARBA00004496"/>
    </source>
</evidence>
<comment type="caution">
    <text evidence="9">The sequence shown here is derived from an EMBL/GenBank/DDBJ whole genome shotgun (WGS) entry which is preliminary data.</text>
</comment>
<dbReference type="GO" id="GO:0030261">
    <property type="term" value="P:chromosome condensation"/>
    <property type="evidence" value="ECO:0007669"/>
    <property type="project" value="InterPro"/>
</dbReference>
<dbReference type="InterPro" id="IPR036277">
    <property type="entry name" value="SMC_hinge_sf"/>
</dbReference>
<evidence type="ECO:0000259" key="8">
    <source>
        <dbReference type="SMART" id="SM00968"/>
    </source>
</evidence>
<feature type="coiled-coil region" evidence="7">
    <location>
        <begin position="673"/>
        <end position="861"/>
    </location>
</feature>
<dbReference type="GO" id="GO:0005737">
    <property type="term" value="C:cytoplasm"/>
    <property type="evidence" value="ECO:0007669"/>
    <property type="project" value="UniProtKB-SubCell"/>
</dbReference>
<dbReference type="RefSeq" id="WP_136137253.1">
    <property type="nucleotide sequence ID" value="NZ_SDGV01000017.1"/>
</dbReference>
<comment type="similarity">
    <text evidence="7">Belongs to the SMC family.</text>
</comment>
<name>A0A4S3B3I6_9ENTE</name>
<dbReference type="PANTHER" id="PTHR43977">
    <property type="entry name" value="STRUCTURAL MAINTENANCE OF CHROMOSOMES PROTEIN 3"/>
    <property type="match status" value="1"/>
</dbReference>
<dbReference type="Gene3D" id="3.30.70.1620">
    <property type="match status" value="1"/>
</dbReference>
<dbReference type="InterPro" id="IPR024704">
    <property type="entry name" value="SMC"/>
</dbReference>
<accession>A0A4S3B3I6</accession>
<evidence type="ECO:0000313" key="9">
    <source>
        <dbReference type="EMBL" id="THB61008.1"/>
    </source>
</evidence>
<dbReference type="SUPFAM" id="SSF52540">
    <property type="entry name" value="P-loop containing nucleoside triphosphate hydrolases"/>
    <property type="match status" value="1"/>
</dbReference>
<evidence type="ECO:0000256" key="3">
    <source>
        <dbReference type="ARBA" id="ARBA00022741"/>
    </source>
</evidence>
<dbReference type="SMART" id="SM00968">
    <property type="entry name" value="SMC_hinge"/>
    <property type="match status" value="1"/>
</dbReference>
<dbReference type="EMBL" id="SDGV01000017">
    <property type="protein sequence ID" value="THB61008.1"/>
    <property type="molecule type" value="Genomic_DNA"/>
</dbReference>
<evidence type="ECO:0000256" key="6">
    <source>
        <dbReference type="ARBA" id="ARBA00023125"/>
    </source>
</evidence>
<dbReference type="HAMAP" id="MF_01894">
    <property type="entry name" value="Smc_prok"/>
    <property type="match status" value="1"/>
</dbReference>
<comment type="domain">
    <text evidence="7">Contains large globular domains required for ATP hydrolysis at each terminus and a third globular domain forming a flexible hinge near the middle of the molecule. These domains are separated by coiled-coil structures.</text>
</comment>
<dbReference type="Pfam" id="PF06470">
    <property type="entry name" value="SMC_hinge"/>
    <property type="match status" value="1"/>
</dbReference>
<keyword evidence="10" id="KW-1185">Reference proteome</keyword>